<sequence>MQDLEESLEKQFTVEGRCSNYNGECEKDRNNTCIDEPVSNIFGIKHFIKKCCSSAELSNDSISVMNWKTLFSIIPFITFMLNL</sequence>
<evidence type="ECO:0000313" key="2">
    <source>
        <dbReference type="Proteomes" id="UP000038040"/>
    </source>
</evidence>
<dbReference type="AlphaFoldDB" id="A0A0N4UB03"/>
<dbReference type="Proteomes" id="UP000038040">
    <property type="component" value="Unplaced"/>
</dbReference>
<evidence type="ECO:0000313" key="4">
    <source>
        <dbReference type="WBParaSite" id="DME_0000436201-mRNA-1"/>
    </source>
</evidence>
<evidence type="ECO:0000313" key="1">
    <source>
        <dbReference type="EMBL" id="VDN58272.1"/>
    </source>
</evidence>
<keyword evidence="3" id="KW-1185">Reference proteome</keyword>
<gene>
    <name evidence="1" type="ORF">DME_LOCUS8245</name>
</gene>
<evidence type="ECO:0000313" key="3">
    <source>
        <dbReference type="Proteomes" id="UP000274756"/>
    </source>
</evidence>
<reference evidence="1 3" key="2">
    <citation type="submission" date="2018-11" db="EMBL/GenBank/DDBJ databases">
        <authorList>
            <consortium name="Pathogen Informatics"/>
        </authorList>
    </citation>
    <scope>NUCLEOTIDE SEQUENCE [LARGE SCALE GENOMIC DNA]</scope>
</reference>
<dbReference type="WBParaSite" id="DME_0000436201-mRNA-1">
    <property type="protein sequence ID" value="DME_0000436201-mRNA-1"/>
    <property type="gene ID" value="DME_0000436201"/>
</dbReference>
<dbReference type="EMBL" id="UYYG01001167">
    <property type="protein sequence ID" value="VDN58272.1"/>
    <property type="molecule type" value="Genomic_DNA"/>
</dbReference>
<name>A0A0N4UB03_DRAME</name>
<reference evidence="4" key="1">
    <citation type="submission" date="2017-02" db="UniProtKB">
        <authorList>
            <consortium name="WormBaseParasite"/>
        </authorList>
    </citation>
    <scope>IDENTIFICATION</scope>
</reference>
<organism evidence="2 4">
    <name type="scientific">Dracunculus medinensis</name>
    <name type="common">Guinea worm</name>
    <dbReference type="NCBI Taxonomy" id="318479"/>
    <lineage>
        <taxon>Eukaryota</taxon>
        <taxon>Metazoa</taxon>
        <taxon>Ecdysozoa</taxon>
        <taxon>Nematoda</taxon>
        <taxon>Chromadorea</taxon>
        <taxon>Rhabditida</taxon>
        <taxon>Spirurina</taxon>
        <taxon>Dracunculoidea</taxon>
        <taxon>Dracunculidae</taxon>
        <taxon>Dracunculus</taxon>
    </lineage>
</organism>
<dbReference type="Proteomes" id="UP000274756">
    <property type="component" value="Unassembled WGS sequence"/>
</dbReference>
<accession>A0A0N4UB03</accession>
<proteinExistence type="predicted"/>
<protein>
    <submittedName>
        <fullName evidence="4">Plasmodium vivax Vir protein</fullName>
    </submittedName>
</protein>